<sequence length="36" mass="4263">MAKVEIKNTIFVLKRYQLNNFCACKNTQNYREPAGR</sequence>
<organism evidence="1">
    <name type="scientific">gut metagenome</name>
    <dbReference type="NCBI Taxonomy" id="749906"/>
    <lineage>
        <taxon>unclassified sequences</taxon>
        <taxon>metagenomes</taxon>
        <taxon>organismal metagenomes</taxon>
    </lineage>
</organism>
<gene>
    <name evidence="1" type="ORF">EVA_02625</name>
</gene>
<proteinExistence type="predicted"/>
<protein>
    <submittedName>
        <fullName evidence="1">Uncharacterized protein</fullName>
    </submittedName>
</protein>
<evidence type="ECO:0000313" key="1">
    <source>
        <dbReference type="EMBL" id="EJX09265.1"/>
    </source>
</evidence>
<dbReference type="EMBL" id="AMCI01000430">
    <property type="protein sequence ID" value="EJX09265.1"/>
    <property type="molecule type" value="Genomic_DNA"/>
</dbReference>
<name>J9H5M4_9ZZZZ</name>
<dbReference type="AlphaFoldDB" id="J9H5M4"/>
<accession>J9H5M4</accession>
<comment type="caution">
    <text evidence="1">The sequence shown here is derived from an EMBL/GenBank/DDBJ whole genome shotgun (WGS) entry which is preliminary data.</text>
</comment>
<reference evidence="1" key="1">
    <citation type="journal article" date="2012" name="PLoS ONE">
        <title>Gene sets for utilization of primary and secondary nutrition supplies in the distal gut of endangered iberian lynx.</title>
        <authorList>
            <person name="Alcaide M."/>
            <person name="Messina E."/>
            <person name="Richter M."/>
            <person name="Bargiela R."/>
            <person name="Peplies J."/>
            <person name="Huws S.A."/>
            <person name="Newbold C.J."/>
            <person name="Golyshin P.N."/>
            <person name="Simon M.A."/>
            <person name="Lopez G."/>
            <person name="Yakimov M.M."/>
            <person name="Ferrer M."/>
        </authorList>
    </citation>
    <scope>NUCLEOTIDE SEQUENCE</scope>
</reference>